<proteinExistence type="predicted"/>
<dbReference type="RefSeq" id="WP_156609960.1">
    <property type="nucleotide sequence ID" value="NZ_WPCU01000006.1"/>
</dbReference>
<accession>A0A6A9UXR1</accession>
<reference evidence="2 3" key="1">
    <citation type="submission" date="2019-12" db="EMBL/GenBank/DDBJ databases">
        <title>Auraticoccus cholistani sp. nov., an actinomycete isolated from soil of Cholistan desert.</title>
        <authorList>
            <person name="Cheema M.T."/>
        </authorList>
    </citation>
    <scope>NUCLEOTIDE SEQUENCE [LARGE SCALE GENOMIC DNA]</scope>
    <source>
        <strain evidence="2 3">F435</strain>
    </source>
</reference>
<name>A0A6A9UXR1_9ACTN</name>
<keyword evidence="1" id="KW-0472">Membrane</keyword>
<comment type="caution">
    <text evidence="2">The sequence shown here is derived from an EMBL/GenBank/DDBJ whole genome shotgun (WGS) entry which is preliminary data.</text>
</comment>
<organism evidence="2 3">
    <name type="scientific">Auraticoccus cholistanensis</name>
    <dbReference type="NCBI Taxonomy" id="2656650"/>
    <lineage>
        <taxon>Bacteria</taxon>
        <taxon>Bacillati</taxon>
        <taxon>Actinomycetota</taxon>
        <taxon>Actinomycetes</taxon>
        <taxon>Propionibacteriales</taxon>
        <taxon>Propionibacteriaceae</taxon>
        <taxon>Auraticoccus</taxon>
    </lineage>
</organism>
<evidence type="ECO:0000313" key="3">
    <source>
        <dbReference type="Proteomes" id="UP000435304"/>
    </source>
</evidence>
<protein>
    <recommendedName>
        <fullName evidence="4">DUF4190 domain-containing protein</fullName>
    </recommendedName>
</protein>
<gene>
    <name evidence="2" type="ORF">GC722_10215</name>
</gene>
<dbReference type="Proteomes" id="UP000435304">
    <property type="component" value="Unassembled WGS sequence"/>
</dbReference>
<dbReference type="EMBL" id="WPCU01000006">
    <property type="protein sequence ID" value="MVA76394.1"/>
    <property type="molecule type" value="Genomic_DNA"/>
</dbReference>
<keyword evidence="1" id="KW-1133">Transmembrane helix</keyword>
<dbReference type="AlphaFoldDB" id="A0A6A9UXR1"/>
<keyword evidence="1" id="KW-0812">Transmembrane</keyword>
<evidence type="ECO:0000313" key="2">
    <source>
        <dbReference type="EMBL" id="MVA76394.1"/>
    </source>
</evidence>
<keyword evidence="3" id="KW-1185">Reference proteome</keyword>
<evidence type="ECO:0008006" key="4">
    <source>
        <dbReference type="Google" id="ProtNLM"/>
    </source>
</evidence>
<sequence>MSNPYGQNPGDPQNPYGGQPAADAPGIGLGKVGFILACIPCVSNIGLILSIVAFFQSKSANVPNTKARNGIIVGIAWIVLSIILYVIGIAVGLASGGMSTY</sequence>
<feature type="transmembrane region" description="Helical" evidence="1">
    <location>
        <begin position="67"/>
        <end position="94"/>
    </location>
</feature>
<feature type="transmembrane region" description="Helical" evidence="1">
    <location>
        <begin position="32"/>
        <end position="55"/>
    </location>
</feature>
<evidence type="ECO:0000256" key="1">
    <source>
        <dbReference type="SAM" id="Phobius"/>
    </source>
</evidence>